<reference evidence="2" key="2">
    <citation type="submission" date="2023-02" db="EMBL/GenBank/DDBJ databases">
        <authorList>
            <consortium name="DOE Joint Genome Institute"/>
            <person name="Mondo S.J."/>
            <person name="Chang Y."/>
            <person name="Wang Y."/>
            <person name="Ahrendt S."/>
            <person name="Andreopoulos W."/>
            <person name="Barry K."/>
            <person name="Beard J."/>
            <person name="Benny G.L."/>
            <person name="Blankenship S."/>
            <person name="Bonito G."/>
            <person name="Cuomo C."/>
            <person name="Desiro A."/>
            <person name="Gervers K.A."/>
            <person name="Hundley H."/>
            <person name="Kuo A."/>
            <person name="LaButti K."/>
            <person name="Lang B.F."/>
            <person name="Lipzen A."/>
            <person name="O'Donnell K."/>
            <person name="Pangilinan J."/>
            <person name="Reynolds N."/>
            <person name="Sandor L."/>
            <person name="Smith M.W."/>
            <person name="Tsang A."/>
            <person name="Grigoriev I.V."/>
            <person name="Stajich J.E."/>
            <person name="Spatafora J.W."/>
        </authorList>
    </citation>
    <scope>NUCLEOTIDE SEQUENCE</scope>
    <source>
        <strain evidence="2">RSA 2281</strain>
    </source>
</reference>
<dbReference type="InterPro" id="IPR032675">
    <property type="entry name" value="LRR_dom_sf"/>
</dbReference>
<evidence type="ECO:0000313" key="2">
    <source>
        <dbReference type="EMBL" id="KAI9265123.1"/>
    </source>
</evidence>
<dbReference type="SUPFAM" id="SSF81383">
    <property type="entry name" value="F-box domain"/>
    <property type="match status" value="1"/>
</dbReference>
<dbReference type="InterPro" id="IPR001810">
    <property type="entry name" value="F-box_dom"/>
</dbReference>
<reference evidence="2" key="1">
    <citation type="journal article" date="2022" name="IScience">
        <title>Evolution of zygomycete secretomes and the origins of terrestrial fungal ecologies.</title>
        <authorList>
            <person name="Chang Y."/>
            <person name="Wang Y."/>
            <person name="Mondo S."/>
            <person name="Ahrendt S."/>
            <person name="Andreopoulos W."/>
            <person name="Barry K."/>
            <person name="Beard J."/>
            <person name="Benny G.L."/>
            <person name="Blankenship S."/>
            <person name="Bonito G."/>
            <person name="Cuomo C."/>
            <person name="Desiro A."/>
            <person name="Gervers K.A."/>
            <person name="Hundley H."/>
            <person name="Kuo A."/>
            <person name="LaButti K."/>
            <person name="Lang B.F."/>
            <person name="Lipzen A."/>
            <person name="O'Donnell K."/>
            <person name="Pangilinan J."/>
            <person name="Reynolds N."/>
            <person name="Sandor L."/>
            <person name="Smith M.E."/>
            <person name="Tsang A."/>
            <person name="Grigoriev I.V."/>
            <person name="Stajich J.E."/>
            <person name="Spatafora J.W."/>
        </authorList>
    </citation>
    <scope>NUCLEOTIDE SEQUENCE</scope>
    <source>
        <strain evidence="2">RSA 2281</strain>
    </source>
</reference>
<evidence type="ECO:0000313" key="3">
    <source>
        <dbReference type="Proteomes" id="UP001209540"/>
    </source>
</evidence>
<dbReference type="Proteomes" id="UP001209540">
    <property type="component" value="Unassembled WGS sequence"/>
</dbReference>
<gene>
    <name evidence="2" type="ORF">BDA99DRAFT_579762</name>
</gene>
<dbReference type="AlphaFoldDB" id="A0AAD5KC92"/>
<sequence length="664" mass="75424">MYVFGQQIQETAHTDQKTKIIGNEKLNITTGIEVEITIRQFLQTVDPFQILPKEIIAHIITLLPQDIRITCAQVSRSWRIQTLGCAEIWSNLKLEQAHDGNNNIRTLLLLSPYYGHHVQSLILDTREHNTWSLCMKKLQLNYFNQIRSLQLIVRYGILSDEDQVLQTTAALREIQGTLTKLQIHIASVQGRHITIAHILTSCSGLTDLYYSTISRLSLQTGYFDEVPNYQHLVNLVLSKSVTSKEKDIQPILEKCQQLRRLVVNGWNESVLDTLARFPTPNLEILGILGYNPGYSAYSVPQLPSSQKKKAIITTPHNNPHNQKNDTEEISSENRVGGSWGLFVGEAAVAVSVSKLWPFLYKNRETLKTIYIHMKPITTDELRSINIKYPDFYLYNITKLVAWVNHENTQNLISQSIQNSSTLTNLTAIKPYNVSQFIDGTLVNLPQLKQLELQHWKNTNPDNTTDLIRLFNRFAQLSSSSSIKPTNKNMYNNKPCYSVLQSLRLRWVDKMFTDDVLASITGIKSLCHIELTSINHITTEGLRKFFTSPLADQLKLVDIAFMDAVTDDVIISIGNMKNVNTIWLQGLDFITDDSICSVVDKLALSNKNGKKWTTLALFKCGSITQGCISYAKTKITRVVHNIEEIQDGRYTPLIEKLTKASYTLI</sequence>
<dbReference type="Gene3D" id="3.80.10.10">
    <property type="entry name" value="Ribonuclease Inhibitor"/>
    <property type="match status" value="1"/>
</dbReference>
<dbReference type="InterPro" id="IPR036047">
    <property type="entry name" value="F-box-like_dom_sf"/>
</dbReference>
<proteinExistence type="predicted"/>
<dbReference type="EMBL" id="JAIXMP010000011">
    <property type="protein sequence ID" value="KAI9265123.1"/>
    <property type="molecule type" value="Genomic_DNA"/>
</dbReference>
<comment type="caution">
    <text evidence="2">The sequence shown here is derived from an EMBL/GenBank/DDBJ whole genome shotgun (WGS) entry which is preliminary data.</text>
</comment>
<dbReference type="SUPFAM" id="SSF52047">
    <property type="entry name" value="RNI-like"/>
    <property type="match status" value="2"/>
</dbReference>
<accession>A0AAD5KC92</accession>
<keyword evidence="3" id="KW-1185">Reference proteome</keyword>
<dbReference type="Gene3D" id="1.20.1280.50">
    <property type="match status" value="1"/>
</dbReference>
<protein>
    <recommendedName>
        <fullName evidence="1">F-box domain-containing protein</fullName>
    </recommendedName>
</protein>
<feature type="domain" description="F-box" evidence="1">
    <location>
        <begin position="49"/>
        <end position="92"/>
    </location>
</feature>
<organism evidence="2 3">
    <name type="scientific">Phascolomyces articulosus</name>
    <dbReference type="NCBI Taxonomy" id="60185"/>
    <lineage>
        <taxon>Eukaryota</taxon>
        <taxon>Fungi</taxon>
        <taxon>Fungi incertae sedis</taxon>
        <taxon>Mucoromycota</taxon>
        <taxon>Mucoromycotina</taxon>
        <taxon>Mucoromycetes</taxon>
        <taxon>Mucorales</taxon>
        <taxon>Lichtheimiaceae</taxon>
        <taxon>Phascolomyces</taxon>
    </lineage>
</organism>
<name>A0AAD5KC92_9FUNG</name>
<dbReference type="Pfam" id="PF12937">
    <property type="entry name" value="F-box-like"/>
    <property type="match status" value="1"/>
</dbReference>
<evidence type="ECO:0000259" key="1">
    <source>
        <dbReference type="Pfam" id="PF12937"/>
    </source>
</evidence>